<dbReference type="InterPro" id="IPR011990">
    <property type="entry name" value="TPR-like_helical_dom_sf"/>
</dbReference>
<dbReference type="InterPro" id="IPR003959">
    <property type="entry name" value="ATPase_AAA_core"/>
</dbReference>
<dbReference type="CDD" id="cd00009">
    <property type="entry name" value="AAA"/>
    <property type="match status" value="1"/>
</dbReference>
<dbReference type="PANTHER" id="PTHR43392:SF2">
    <property type="entry name" value="AAA-TYPE ATPASE FAMILY PROTEIN _ ANKYRIN REPEAT FAMILY PROTEIN"/>
    <property type="match status" value="1"/>
</dbReference>
<dbReference type="SMART" id="SM00382">
    <property type="entry name" value="AAA"/>
    <property type="match status" value="1"/>
</dbReference>
<dbReference type="Gene3D" id="3.40.50.300">
    <property type="entry name" value="P-loop containing nucleotide triphosphate hydrolases"/>
    <property type="match status" value="1"/>
</dbReference>
<accession>A0ABW7UW21</accession>
<evidence type="ECO:0000313" key="6">
    <source>
        <dbReference type="Proteomes" id="UP001611548"/>
    </source>
</evidence>
<keyword evidence="2" id="KW-0547">Nucleotide-binding</keyword>
<dbReference type="PRINTS" id="PR00819">
    <property type="entry name" value="CBXCFQXSUPER"/>
</dbReference>
<organism evidence="5 6">
    <name type="scientific">Streptomyces pathocidini</name>
    <dbReference type="NCBI Taxonomy" id="1650571"/>
    <lineage>
        <taxon>Bacteria</taxon>
        <taxon>Bacillati</taxon>
        <taxon>Actinomycetota</taxon>
        <taxon>Actinomycetes</taxon>
        <taxon>Kitasatosporales</taxon>
        <taxon>Streptomycetaceae</taxon>
        <taxon>Streptomyces</taxon>
    </lineage>
</organism>
<dbReference type="Proteomes" id="UP001611548">
    <property type="component" value="Unassembled WGS sequence"/>
</dbReference>
<dbReference type="InterPro" id="IPR049078">
    <property type="entry name" value="T7SS_EccA1-like_N"/>
</dbReference>
<evidence type="ECO:0000259" key="4">
    <source>
        <dbReference type="SMART" id="SM00382"/>
    </source>
</evidence>
<keyword evidence="3" id="KW-0067">ATP-binding</keyword>
<protein>
    <submittedName>
        <fullName evidence="5">AAA family ATPase</fullName>
    </submittedName>
</protein>
<evidence type="ECO:0000256" key="3">
    <source>
        <dbReference type="ARBA" id="ARBA00022840"/>
    </source>
</evidence>
<dbReference type="InterPro" id="IPR000641">
    <property type="entry name" value="CbxX/CfxQ"/>
</dbReference>
<dbReference type="Pfam" id="PF17866">
    <property type="entry name" value="AAA_lid_6"/>
    <property type="match status" value="1"/>
</dbReference>
<proteinExistence type="inferred from homology"/>
<dbReference type="InterPro" id="IPR027417">
    <property type="entry name" value="P-loop_NTPase"/>
</dbReference>
<dbReference type="InterPro" id="IPR041627">
    <property type="entry name" value="AAA_lid_6"/>
</dbReference>
<dbReference type="Gene3D" id="1.25.40.10">
    <property type="entry name" value="Tetratricopeptide repeat domain"/>
    <property type="match status" value="1"/>
</dbReference>
<dbReference type="RefSeq" id="WP_360004768.1">
    <property type="nucleotide sequence ID" value="NZ_JBEZHZ010000022.1"/>
</dbReference>
<dbReference type="InterPro" id="IPR050773">
    <property type="entry name" value="CbxX/CfxQ_RuBisCO_ESX"/>
</dbReference>
<dbReference type="SUPFAM" id="SSF52540">
    <property type="entry name" value="P-loop containing nucleoside triphosphate hydrolases"/>
    <property type="match status" value="1"/>
</dbReference>
<dbReference type="Pfam" id="PF21545">
    <property type="entry name" value="T7SS_EccA1_N"/>
    <property type="match status" value="1"/>
</dbReference>
<evidence type="ECO:0000256" key="1">
    <source>
        <dbReference type="ARBA" id="ARBA00010378"/>
    </source>
</evidence>
<dbReference type="SUPFAM" id="SSF48452">
    <property type="entry name" value="TPR-like"/>
    <property type="match status" value="1"/>
</dbReference>
<name>A0ABW7UW21_9ACTN</name>
<evidence type="ECO:0000256" key="2">
    <source>
        <dbReference type="ARBA" id="ARBA00022741"/>
    </source>
</evidence>
<sequence length="635" mass="69209">MDIGSQGSEAPADLAWLRAVDAYTMGAYAQAEEEFKAAVRLDPGMADGWLGLHALRVDTATALLRMHRHRDRFGEQRTRHRRPLNSWYWLGWWVQPVLESPRDLLLAHASHWLDGRHVPELDRALAGCPPVDTDPQVRFLHACRAYLVKDWEQLVRHTEPLLGDPLLGIEAGLFGGMARVRLEMYGQAEPLLAAALMRCRSEQPQRKELRYWLARAHEGTGRSAAALPLYRAVHRVDPAFMDTAARLAAISEGDGLDETGDLAAVSLAGVGQDALDATADPDLLTADAAGDGRELPASTADAEELLPGTAPVDSDAVREKAVIPVQPAPQQLPPGPADPVLLRQALSELERMVGLEPVKRQVRALSAQLHMARLRAGQGLPVQPPKRHFVFSGPSGTGKTTVARILGRVFYALGLLGGDHLVEAQRADLVGEFLGQTAVKANELIDSALGGVLFVDEAYSLSNSGYSKGDAYGDEALQVLLKRAEDNRDRLVVILAGYPEGMDRLLAANPGLGSRFTTRVDFPSYRPLELTRIGEVLAAENGDCWDEEAVEELRSISGHVVDQGWIDELGNGRFLRTLYEKSCAYRDLRLSGYAATPTREDLATLRLPDLMQAYGEVLSGRGPTDRGPQAPPPPL</sequence>
<feature type="domain" description="AAA+ ATPase" evidence="4">
    <location>
        <begin position="385"/>
        <end position="526"/>
    </location>
</feature>
<comment type="similarity">
    <text evidence="1">Belongs to the CbxX/CfxQ family.</text>
</comment>
<keyword evidence="6" id="KW-1185">Reference proteome</keyword>
<comment type="caution">
    <text evidence="5">The sequence shown here is derived from an EMBL/GenBank/DDBJ whole genome shotgun (WGS) entry which is preliminary data.</text>
</comment>
<dbReference type="Gene3D" id="1.10.8.60">
    <property type="match status" value="1"/>
</dbReference>
<dbReference type="Pfam" id="PF00004">
    <property type="entry name" value="AAA"/>
    <property type="match status" value="1"/>
</dbReference>
<dbReference type="EMBL" id="JBIRWE010000004">
    <property type="protein sequence ID" value="MFI1964903.1"/>
    <property type="molecule type" value="Genomic_DNA"/>
</dbReference>
<dbReference type="PANTHER" id="PTHR43392">
    <property type="entry name" value="AAA-TYPE ATPASE FAMILY PROTEIN / ANKYRIN REPEAT FAMILY PROTEIN"/>
    <property type="match status" value="1"/>
</dbReference>
<gene>
    <name evidence="5" type="ORF">ACH429_12445</name>
</gene>
<dbReference type="InterPro" id="IPR003593">
    <property type="entry name" value="AAA+_ATPase"/>
</dbReference>
<evidence type="ECO:0000313" key="5">
    <source>
        <dbReference type="EMBL" id="MFI1964903.1"/>
    </source>
</evidence>
<reference evidence="5 6" key="1">
    <citation type="submission" date="2024-10" db="EMBL/GenBank/DDBJ databases">
        <title>The Natural Products Discovery Center: Release of the First 8490 Sequenced Strains for Exploring Actinobacteria Biosynthetic Diversity.</title>
        <authorList>
            <person name="Kalkreuter E."/>
            <person name="Kautsar S.A."/>
            <person name="Yang D."/>
            <person name="Bader C.D."/>
            <person name="Teijaro C.N."/>
            <person name="Fluegel L."/>
            <person name="Davis C.M."/>
            <person name="Simpson J.R."/>
            <person name="Lauterbach L."/>
            <person name="Steele A.D."/>
            <person name="Gui C."/>
            <person name="Meng S."/>
            <person name="Li G."/>
            <person name="Viehrig K."/>
            <person name="Ye F."/>
            <person name="Su P."/>
            <person name="Kiefer A.F."/>
            <person name="Nichols A."/>
            <person name="Cepeda A.J."/>
            <person name="Yan W."/>
            <person name="Fan B."/>
            <person name="Jiang Y."/>
            <person name="Adhikari A."/>
            <person name="Zheng C.-J."/>
            <person name="Schuster L."/>
            <person name="Cowan T.M."/>
            <person name="Smanski M.J."/>
            <person name="Chevrette M.G."/>
            <person name="De Carvalho L.P.S."/>
            <person name="Shen B."/>
        </authorList>
    </citation>
    <scope>NUCLEOTIDE SEQUENCE [LARGE SCALE GENOMIC DNA]</scope>
    <source>
        <strain evidence="5 6">NPDC020327</strain>
    </source>
</reference>